<dbReference type="InterPro" id="IPR012337">
    <property type="entry name" value="RNaseH-like_sf"/>
</dbReference>
<proteinExistence type="predicted"/>
<dbReference type="AlphaFoldDB" id="A0A9P0CRN1"/>
<sequence>MCRKMSKIPIGKNSYESRIDPQAKANNLLAKAIFASGRPLSMVELQFWKDILIFLHPSYALALPTRKTLSTTLLDSHYEVKSDIEITIAESDHLALQLDGWSNIRSEGIINFVVTTAEQKMFYIKILETKEHRHTSEYIAIETVNVLNQYNPNKCIAIITDNAANMKKTTASISEILHKEKEQANNSACNKINVHRQLLGKIAVRDVPLDKNECPSISSLTQVTESVQHSNMILPEAEIPGPSGLSKSPINCDSETETETSSEDSDSDEEDVTDEVNSSETGLV</sequence>
<dbReference type="PANTHER" id="PTHR46169">
    <property type="entry name" value="DNA REPLICATION-RELATED ELEMENT FACTOR, ISOFORM A"/>
    <property type="match status" value="1"/>
</dbReference>
<accession>A0A9P0CRN1</accession>
<organism evidence="3 4">
    <name type="scientific">Psylliodes chrysocephalus</name>
    <dbReference type="NCBI Taxonomy" id="3402493"/>
    <lineage>
        <taxon>Eukaryota</taxon>
        <taxon>Metazoa</taxon>
        <taxon>Ecdysozoa</taxon>
        <taxon>Arthropoda</taxon>
        <taxon>Hexapoda</taxon>
        <taxon>Insecta</taxon>
        <taxon>Pterygota</taxon>
        <taxon>Neoptera</taxon>
        <taxon>Endopterygota</taxon>
        <taxon>Coleoptera</taxon>
        <taxon>Polyphaga</taxon>
        <taxon>Cucujiformia</taxon>
        <taxon>Chrysomeloidea</taxon>
        <taxon>Chrysomelidae</taxon>
        <taxon>Galerucinae</taxon>
        <taxon>Alticini</taxon>
        <taxon>Psylliodes</taxon>
    </lineage>
</organism>
<gene>
    <name evidence="3" type="ORF">PSYICH_LOCUS4124</name>
</gene>
<dbReference type="EMBL" id="OV651825">
    <property type="protein sequence ID" value="CAH1102986.1"/>
    <property type="molecule type" value="Genomic_DNA"/>
</dbReference>
<evidence type="ECO:0000313" key="3">
    <source>
        <dbReference type="EMBL" id="CAH1102986.1"/>
    </source>
</evidence>
<feature type="compositionally biased region" description="Acidic residues" evidence="1">
    <location>
        <begin position="254"/>
        <end position="274"/>
    </location>
</feature>
<keyword evidence="4" id="KW-1185">Reference proteome</keyword>
<feature type="region of interest" description="Disordered" evidence="1">
    <location>
        <begin position="236"/>
        <end position="284"/>
    </location>
</feature>
<evidence type="ECO:0000256" key="1">
    <source>
        <dbReference type="SAM" id="MobiDB-lite"/>
    </source>
</evidence>
<dbReference type="Proteomes" id="UP001153636">
    <property type="component" value="Chromosome 13"/>
</dbReference>
<dbReference type="GO" id="GO:0006357">
    <property type="term" value="P:regulation of transcription by RNA polymerase II"/>
    <property type="evidence" value="ECO:0007669"/>
    <property type="project" value="TreeGrafter"/>
</dbReference>
<dbReference type="OrthoDB" id="6672003at2759"/>
<name>A0A9P0CRN1_9CUCU</name>
<reference evidence="3" key="1">
    <citation type="submission" date="2022-01" db="EMBL/GenBank/DDBJ databases">
        <authorList>
            <person name="King R."/>
        </authorList>
    </citation>
    <scope>NUCLEOTIDE SEQUENCE</scope>
</reference>
<evidence type="ECO:0000259" key="2">
    <source>
        <dbReference type="Pfam" id="PF04937"/>
    </source>
</evidence>
<dbReference type="GO" id="GO:0005634">
    <property type="term" value="C:nucleus"/>
    <property type="evidence" value="ECO:0007669"/>
    <property type="project" value="TreeGrafter"/>
</dbReference>
<dbReference type="InterPro" id="IPR007021">
    <property type="entry name" value="DUF659"/>
</dbReference>
<feature type="domain" description="DUF659" evidence="2">
    <location>
        <begin position="64"/>
        <end position="174"/>
    </location>
</feature>
<evidence type="ECO:0000313" key="4">
    <source>
        <dbReference type="Proteomes" id="UP001153636"/>
    </source>
</evidence>
<protein>
    <recommendedName>
        <fullName evidence="2">DUF659 domain-containing protein</fullName>
    </recommendedName>
</protein>
<dbReference type="Pfam" id="PF04937">
    <property type="entry name" value="DUF659"/>
    <property type="match status" value="1"/>
</dbReference>
<feature type="compositionally biased region" description="Low complexity" evidence="1">
    <location>
        <begin position="275"/>
        <end position="284"/>
    </location>
</feature>
<dbReference type="InterPro" id="IPR052717">
    <property type="entry name" value="Vacuolar_transposase_reg"/>
</dbReference>
<dbReference type="PANTHER" id="PTHR46169:SF29">
    <property type="entry name" value="DNA REPLICATION-RELATED ELEMENT FACTOR, ISOFORM A"/>
    <property type="match status" value="1"/>
</dbReference>
<dbReference type="SUPFAM" id="SSF53098">
    <property type="entry name" value="Ribonuclease H-like"/>
    <property type="match status" value="1"/>
</dbReference>